<dbReference type="PANTHER" id="PTHR22912:SF93">
    <property type="entry name" value="SOLUBLE PYRIDINE NUCLEOTIDE TRANSHYDROGENASE"/>
    <property type="match status" value="1"/>
</dbReference>
<evidence type="ECO:0000256" key="13">
    <source>
        <dbReference type="ARBA" id="ARBA00031183"/>
    </source>
</evidence>
<evidence type="ECO:0000313" key="16">
    <source>
        <dbReference type="EMBL" id="BCX48254.1"/>
    </source>
</evidence>
<feature type="domain" description="Pyridine nucleotide-disulphide oxidoreductase dimerisation" evidence="14">
    <location>
        <begin position="346"/>
        <end position="453"/>
    </location>
</feature>
<dbReference type="EC" id="1.6.1.1" evidence="5"/>
<dbReference type="Pfam" id="PF02852">
    <property type="entry name" value="Pyr_redox_dim"/>
    <property type="match status" value="1"/>
</dbReference>
<feature type="domain" description="FAD/NAD(P)-binding" evidence="15">
    <location>
        <begin position="4"/>
        <end position="326"/>
    </location>
</feature>
<keyword evidence="10" id="KW-0521">NADP</keyword>
<comment type="function">
    <text evidence="2">Conversion of NADPH, generated by peripheral catabolic pathways, to NADH, which can enter the respiratory chain for energy generation.</text>
</comment>
<evidence type="ECO:0000256" key="11">
    <source>
        <dbReference type="ARBA" id="ARBA00023002"/>
    </source>
</evidence>
<name>A0ABN6H6M4_9BACT</name>
<dbReference type="SUPFAM" id="SSF55424">
    <property type="entry name" value="FAD/NAD-linked reductases, dimerisation (C-terminal) domain"/>
    <property type="match status" value="1"/>
</dbReference>
<dbReference type="RefSeq" id="WP_338684349.1">
    <property type="nucleotide sequence ID" value="NZ_AP024702.1"/>
</dbReference>
<keyword evidence="7" id="KW-0963">Cytoplasm</keyword>
<dbReference type="InterPro" id="IPR004099">
    <property type="entry name" value="Pyr_nucl-diS_OxRdtase_dimer"/>
</dbReference>
<evidence type="ECO:0000256" key="9">
    <source>
        <dbReference type="ARBA" id="ARBA00022827"/>
    </source>
</evidence>
<comment type="subcellular location">
    <subcellularLocation>
        <location evidence="3">Cytoplasm</location>
    </subcellularLocation>
</comment>
<evidence type="ECO:0000259" key="14">
    <source>
        <dbReference type="Pfam" id="PF02852"/>
    </source>
</evidence>
<evidence type="ECO:0000256" key="2">
    <source>
        <dbReference type="ARBA" id="ARBA00002842"/>
    </source>
</evidence>
<dbReference type="InterPro" id="IPR050151">
    <property type="entry name" value="Class-I_Pyr_Nuc-Dis_Oxidored"/>
</dbReference>
<sequence>MYDFDLICIGSGPAGQRAAVQASKLGKRVAIIEKQTCIGGVCIETGTIPSKTFREAVRRLYADPGIDHGTPTARKARPSMDQLIAQVDNVVAKESETVQDALSRNDIEVIRGRASFEDPHTLVVDGISSKRRVSGANILIAVGTRPAEPRGIAADGKVVVTSDSLLQLEKLPRKVAVVGAGVIGIEYASMFAALGVQVTIIDKRPRPLEFLDHEIVDELVHQMRKQDVTFRCGDGVSSMEVVEHGGQREGLIELESGKHVVADMILFSVGRQGATDALNLPAAGLEADDRGRLKVNDDHQTSVSHIYAAGDVIGYPALAATSSEQGRLAACHMFGKEAQPMGIHFPIGIYAIPEISMVGKTEEELTAARVPYETGIARFREIARGQILGDDSGMFKMIFHRDEGTLLGVHCIGSGATELIHIGQAVIGLGGGLDYFLNTVFNYPTLAECYKVAAFNAANKIQTVQSLKQRKAAKAEAEAPA</sequence>
<keyword evidence="9" id="KW-0274">FAD</keyword>
<evidence type="ECO:0000256" key="3">
    <source>
        <dbReference type="ARBA" id="ARBA00004496"/>
    </source>
</evidence>
<reference evidence="16 17" key="1">
    <citation type="submission" date="2021-06" db="EMBL/GenBank/DDBJ databases">
        <title>Complete genome of Haloferula helveola possessing various polysaccharide degrading enzymes.</title>
        <authorList>
            <person name="Takami H."/>
            <person name="Huang C."/>
            <person name="Hamasaki K."/>
        </authorList>
    </citation>
    <scope>NUCLEOTIDE SEQUENCE [LARGE SCALE GENOMIC DNA]</scope>
    <source>
        <strain evidence="16 17">CN-1</strain>
    </source>
</reference>
<keyword evidence="11" id="KW-0560">Oxidoreductase</keyword>
<dbReference type="InterPro" id="IPR016156">
    <property type="entry name" value="FAD/NAD-linked_Rdtase_dimer_sf"/>
</dbReference>
<accession>A0ABN6H6M4</accession>
<proteinExistence type="inferred from homology"/>
<comment type="similarity">
    <text evidence="4">Belongs to the class-I pyridine nucleotide-disulfide oxidoreductase family.</text>
</comment>
<dbReference type="Gene3D" id="3.30.390.30">
    <property type="match status" value="1"/>
</dbReference>
<evidence type="ECO:0000259" key="15">
    <source>
        <dbReference type="Pfam" id="PF07992"/>
    </source>
</evidence>
<dbReference type="PRINTS" id="PR00411">
    <property type="entry name" value="PNDRDTASEI"/>
</dbReference>
<dbReference type="Gene3D" id="3.50.50.60">
    <property type="entry name" value="FAD/NAD(P)-binding domain"/>
    <property type="match status" value="2"/>
</dbReference>
<dbReference type="PRINTS" id="PR00368">
    <property type="entry name" value="FADPNR"/>
</dbReference>
<evidence type="ECO:0000256" key="7">
    <source>
        <dbReference type="ARBA" id="ARBA00022490"/>
    </source>
</evidence>
<protein>
    <recommendedName>
        <fullName evidence="6">Soluble pyridine nucleotide transhydrogenase</fullName>
        <ecNumber evidence="5">1.6.1.1</ecNumber>
    </recommendedName>
    <alternativeName>
        <fullName evidence="13">NAD(P)(+) transhydrogenase [B-specific]</fullName>
    </alternativeName>
</protein>
<evidence type="ECO:0000256" key="5">
    <source>
        <dbReference type="ARBA" id="ARBA00012772"/>
    </source>
</evidence>
<gene>
    <name evidence="16" type="primary">udhA</name>
    <name evidence="16" type="ORF">HAHE_21620</name>
</gene>
<dbReference type="InterPro" id="IPR036188">
    <property type="entry name" value="FAD/NAD-bd_sf"/>
</dbReference>
<evidence type="ECO:0000256" key="8">
    <source>
        <dbReference type="ARBA" id="ARBA00022630"/>
    </source>
</evidence>
<evidence type="ECO:0000256" key="4">
    <source>
        <dbReference type="ARBA" id="ARBA00007532"/>
    </source>
</evidence>
<dbReference type="PANTHER" id="PTHR22912">
    <property type="entry name" value="DISULFIDE OXIDOREDUCTASE"/>
    <property type="match status" value="1"/>
</dbReference>
<dbReference type="InterPro" id="IPR001100">
    <property type="entry name" value="Pyr_nuc-diS_OxRdtase"/>
</dbReference>
<dbReference type="InterPro" id="IPR023753">
    <property type="entry name" value="FAD/NAD-binding_dom"/>
</dbReference>
<evidence type="ECO:0000256" key="10">
    <source>
        <dbReference type="ARBA" id="ARBA00022857"/>
    </source>
</evidence>
<keyword evidence="8" id="KW-0285">Flavoprotein</keyword>
<dbReference type="PIRSF" id="PIRSF000350">
    <property type="entry name" value="Mercury_reductase_MerA"/>
    <property type="match status" value="1"/>
</dbReference>
<evidence type="ECO:0000256" key="6">
    <source>
        <dbReference type="ARBA" id="ARBA00016603"/>
    </source>
</evidence>
<keyword evidence="12" id="KW-0520">NAD</keyword>
<comment type="cofactor">
    <cofactor evidence="1">
        <name>FAD</name>
        <dbReference type="ChEBI" id="CHEBI:57692"/>
    </cofactor>
</comment>
<dbReference type="EMBL" id="AP024702">
    <property type="protein sequence ID" value="BCX48254.1"/>
    <property type="molecule type" value="Genomic_DNA"/>
</dbReference>
<dbReference type="Pfam" id="PF07992">
    <property type="entry name" value="Pyr_redox_2"/>
    <property type="match status" value="1"/>
</dbReference>
<evidence type="ECO:0000256" key="1">
    <source>
        <dbReference type="ARBA" id="ARBA00001974"/>
    </source>
</evidence>
<evidence type="ECO:0000313" key="17">
    <source>
        <dbReference type="Proteomes" id="UP001374893"/>
    </source>
</evidence>
<keyword evidence="17" id="KW-1185">Reference proteome</keyword>
<dbReference type="NCBIfam" id="NF003585">
    <property type="entry name" value="PRK05249.1"/>
    <property type="match status" value="1"/>
</dbReference>
<dbReference type="Proteomes" id="UP001374893">
    <property type="component" value="Chromosome"/>
</dbReference>
<evidence type="ECO:0000256" key="12">
    <source>
        <dbReference type="ARBA" id="ARBA00023027"/>
    </source>
</evidence>
<dbReference type="SUPFAM" id="SSF51905">
    <property type="entry name" value="FAD/NAD(P)-binding domain"/>
    <property type="match status" value="1"/>
</dbReference>
<organism evidence="16 17">
    <name type="scientific">Haloferula helveola</name>
    <dbReference type="NCBI Taxonomy" id="490095"/>
    <lineage>
        <taxon>Bacteria</taxon>
        <taxon>Pseudomonadati</taxon>
        <taxon>Verrucomicrobiota</taxon>
        <taxon>Verrucomicrobiia</taxon>
        <taxon>Verrucomicrobiales</taxon>
        <taxon>Verrucomicrobiaceae</taxon>
        <taxon>Haloferula</taxon>
    </lineage>
</organism>